<dbReference type="KEGG" id="mrtj:KHC33_06185"/>
<keyword evidence="4" id="KW-1185">Reference proteome</keyword>
<keyword evidence="1" id="KW-1133">Transmembrane helix</keyword>
<feature type="transmembrane region" description="Helical" evidence="1">
    <location>
        <begin position="15"/>
        <end position="33"/>
    </location>
</feature>
<dbReference type="PANTHER" id="PTHR41710">
    <property type="entry name" value="GLYCOSYL TRANSFERASE, FAMILY 39"/>
    <property type="match status" value="1"/>
</dbReference>
<dbReference type="EMBL" id="CP075546">
    <property type="protein sequence ID" value="QVV90080.1"/>
    <property type="molecule type" value="Genomic_DNA"/>
</dbReference>
<evidence type="ECO:0000259" key="2">
    <source>
        <dbReference type="Pfam" id="PF13231"/>
    </source>
</evidence>
<feature type="transmembrane region" description="Helical" evidence="1">
    <location>
        <begin position="263"/>
        <end position="285"/>
    </location>
</feature>
<feature type="transmembrane region" description="Helical" evidence="1">
    <location>
        <begin position="118"/>
        <end position="134"/>
    </location>
</feature>
<dbReference type="Pfam" id="PF13231">
    <property type="entry name" value="PMT_2"/>
    <property type="match status" value="1"/>
</dbReference>
<evidence type="ECO:0000256" key="1">
    <source>
        <dbReference type="SAM" id="Phobius"/>
    </source>
</evidence>
<keyword evidence="1" id="KW-0472">Membrane</keyword>
<dbReference type="PANTHER" id="PTHR41710:SF2">
    <property type="entry name" value="GLYCOSYL TRANSFERASE FAMILY 39_83 DOMAIN-CONTAINING PROTEIN"/>
    <property type="match status" value="1"/>
</dbReference>
<dbReference type="NCBIfam" id="TIGR03663">
    <property type="entry name" value="flippase activity-associated protein Agl23"/>
    <property type="match status" value="1"/>
</dbReference>
<reference evidence="3 4" key="1">
    <citation type="submission" date="2021-05" db="EMBL/GenBank/DDBJ databases">
        <title>A novel Methanospirillum isolate from a pyrite-forming mixed culture.</title>
        <authorList>
            <person name="Bunk B."/>
            <person name="Sproer C."/>
            <person name="Spring S."/>
            <person name="Pester M."/>
        </authorList>
    </citation>
    <scope>NUCLEOTIDE SEQUENCE [LARGE SCALE GENOMIC DNA]</scope>
    <source>
        <strain evidence="3 4">J.3.6.1-F.2.7.3</strain>
    </source>
</reference>
<proteinExistence type="predicted"/>
<evidence type="ECO:0000313" key="3">
    <source>
        <dbReference type="EMBL" id="QVV90080.1"/>
    </source>
</evidence>
<feature type="transmembrane region" description="Helical" evidence="1">
    <location>
        <begin position="337"/>
        <end position="354"/>
    </location>
</feature>
<feature type="transmembrane region" description="Helical" evidence="1">
    <location>
        <begin position="361"/>
        <end position="378"/>
    </location>
</feature>
<dbReference type="AlphaFoldDB" id="A0A8E7AZ39"/>
<sequence>MNVQMLRERYTNCSVEKIFTVIFLFGLFLRTILPNLKLLHHDEAIHAWFSYELLTKGVYQYDPMYHGPFLYYLMAGLFRIFGDSDLIARFVPAIFGTLIILLIYGIYKTGWLSRNHSIWAALFFACSPDMVYFSRFLRHDIFQLFFSILLLVAILGYIEYKKLGWAYLAGVAAACGLCLKEDMPVVIFVFGSFFISLIIFKKISLPITWKRDLIGSIIIAAVIGFIFYTSFFQHPLMFFEAPLKAIEHWTSMHDQCRLCGPPYWYLLMFLLYEIPLLILACYAIWQWGWKDNGINYIRNTHTAEELSNDAKISLFILLMVIWTASTLVFYGWVGEKVPWLLIHQLFPVILLASYRIEKKKIIAGIITVAFLIGMTVHVCFTPTDINEPIVQVQNSEDMREVMKIIDSAKNVVVASDSYWPLPWYYRGGEWEKILFYGKKVDPIVWMGKNPDVIITHDIDSYESLPDFEKRTYHISYWYSWFDNKERILQWYFLRDGKIGTVNLDVFTRIDQAGMLKE</sequence>
<protein>
    <submittedName>
        <fullName evidence="3">TIGR03663 family protein</fullName>
    </submittedName>
</protein>
<feature type="transmembrane region" description="Helical" evidence="1">
    <location>
        <begin position="183"/>
        <end position="200"/>
    </location>
</feature>
<gene>
    <name evidence="3" type="ORF">KHC33_06185</name>
</gene>
<evidence type="ECO:0000313" key="4">
    <source>
        <dbReference type="Proteomes" id="UP000680656"/>
    </source>
</evidence>
<dbReference type="InterPro" id="IPR019962">
    <property type="entry name" value="CHP03663"/>
</dbReference>
<dbReference type="InterPro" id="IPR038731">
    <property type="entry name" value="RgtA/B/C-like"/>
</dbReference>
<dbReference type="Proteomes" id="UP000680656">
    <property type="component" value="Chromosome"/>
</dbReference>
<dbReference type="GeneID" id="65096755"/>
<feature type="domain" description="Glycosyltransferase RgtA/B/C/D-like" evidence="2">
    <location>
        <begin position="66"/>
        <end position="219"/>
    </location>
</feature>
<keyword evidence="1" id="KW-0812">Transmembrane</keyword>
<name>A0A8E7AZ39_9EURY</name>
<dbReference type="RefSeq" id="WP_214420856.1">
    <property type="nucleotide sequence ID" value="NZ_CP075546.1"/>
</dbReference>
<feature type="transmembrane region" description="Helical" evidence="1">
    <location>
        <begin position="141"/>
        <end position="158"/>
    </location>
</feature>
<accession>A0A8E7AZ39</accession>
<feature type="transmembrane region" description="Helical" evidence="1">
    <location>
        <begin position="312"/>
        <end position="331"/>
    </location>
</feature>
<feature type="transmembrane region" description="Helical" evidence="1">
    <location>
        <begin position="64"/>
        <end position="81"/>
    </location>
</feature>
<organism evidence="3 4">
    <name type="scientific">Methanospirillum purgamenti</name>
    <dbReference type="NCBI Taxonomy" id="2834276"/>
    <lineage>
        <taxon>Archaea</taxon>
        <taxon>Methanobacteriati</taxon>
        <taxon>Methanobacteriota</taxon>
        <taxon>Stenosarchaea group</taxon>
        <taxon>Methanomicrobia</taxon>
        <taxon>Methanomicrobiales</taxon>
        <taxon>Methanospirillaceae</taxon>
        <taxon>Methanospirillum</taxon>
    </lineage>
</organism>
<feature type="transmembrane region" description="Helical" evidence="1">
    <location>
        <begin position="86"/>
        <end position="106"/>
    </location>
</feature>
<feature type="transmembrane region" description="Helical" evidence="1">
    <location>
        <begin position="212"/>
        <end position="231"/>
    </location>
</feature>